<sequence>MAFLKSSWCVYVSSLIFLFIPLLTGAVTPPSLYSVIDYNNCATAGGVQIGRMNTSGSVWKLCKAPNLEVSMISDLNTCVAPQSSLAGIFQAPGGSNWKLCYNPAKISINSTTGSCATGYTDAGTYKGKNGSGDWRICFKDVVAPLVAPITKIGDYHTADAGPDQTVTANVATLAGSVANCDSSYWRGGTVSNRNSLAPTVSNLAIGNNFFTLTCIYNGTSYNSDSVNITYNLNVTSSPSNSTTSPINTTSETGSYVVTITGTDYDGFNLKENDNKKINFTASSVVAGECTLSMDQTASRGWKLPASYLLAPASFRLGYADGPTAYGYVYPNGILRDSTVADADRSPTVKLNIYCEDERNPTRYHATGSALFNINSTNTANPNTDPAVGDGPTVEAGASQTVTQNQTQLNGRASGCTSYRWSKPSTSWASIGNSSSLSTYVSNLAKGQNTFTLTCNYSGGSKSDTVSITYTPPTVIDCRASARPLLESLPDACTKVVLAGATIPVGTTGRTFYRPSGYTTCVASYSGGAGLKISFGAITTNIIDSLRQVYGGSFNITATRDSSYSGTPATSFNVTVNCRKDASHNSSGSATFQIDTSTSGGGTSSTYDQPSGQGCYDGHCVNVRGTWRICGRPMGAVCTPTAKARVSVMLNNSFGSFANQLANIILWRK</sequence>
<dbReference type="Proteomes" id="UP000176222">
    <property type="component" value="Unassembled WGS sequence"/>
</dbReference>
<feature type="region of interest" description="Disordered" evidence="1">
    <location>
        <begin position="582"/>
        <end position="609"/>
    </location>
</feature>
<evidence type="ECO:0008006" key="4">
    <source>
        <dbReference type="Google" id="ProtNLM"/>
    </source>
</evidence>
<evidence type="ECO:0000256" key="1">
    <source>
        <dbReference type="SAM" id="MobiDB-lite"/>
    </source>
</evidence>
<dbReference type="EMBL" id="MHTH01000003">
    <property type="protein sequence ID" value="OHA59218.1"/>
    <property type="molecule type" value="Genomic_DNA"/>
</dbReference>
<dbReference type="AlphaFoldDB" id="A0A1G2QFQ6"/>
<feature type="compositionally biased region" description="Polar residues" evidence="1">
    <location>
        <begin position="583"/>
        <end position="594"/>
    </location>
</feature>
<dbReference type="Gene3D" id="2.60.40.10">
    <property type="entry name" value="Immunoglobulins"/>
    <property type="match status" value="1"/>
</dbReference>
<protein>
    <recommendedName>
        <fullName evidence="4">Ig-like domain-containing protein</fullName>
    </recommendedName>
</protein>
<organism evidence="2 3">
    <name type="scientific">Candidatus Vogelbacteria bacterium RIFOXYB1_FULL_42_16</name>
    <dbReference type="NCBI Taxonomy" id="1802436"/>
    <lineage>
        <taxon>Bacteria</taxon>
        <taxon>Candidatus Vogeliibacteriota</taxon>
    </lineage>
</organism>
<evidence type="ECO:0000313" key="2">
    <source>
        <dbReference type="EMBL" id="OHA59218.1"/>
    </source>
</evidence>
<dbReference type="Pfam" id="PF22352">
    <property type="entry name" value="K319L-like_PKD"/>
    <property type="match status" value="1"/>
</dbReference>
<gene>
    <name evidence="2" type="ORF">A2370_00305</name>
</gene>
<evidence type="ECO:0000313" key="3">
    <source>
        <dbReference type="Proteomes" id="UP000176222"/>
    </source>
</evidence>
<dbReference type="InterPro" id="IPR013783">
    <property type="entry name" value="Ig-like_fold"/>
</dbReference>
<reference evidence="2 3" key="1">
    <citation type="journal article" date="2016" name="Nat. Commun.">
        <title>Thousands of microbial genomes shed light on interconnected biogeochemical processes in an aquifer system.</title>
        <authorList>
            <person name="Anantharaman K."/>
            <person name="Brown C.T."/>
            <person name="Hug L.A."/>
            <person name="Sharon I."/>
            <person name="Castelle C.J."/>
            <person name="Probst A.J."/>
            <person name="Thomas B.C."/>
            <person name="Singh A."/>
            <person name="Wilkins M.J."/>
            <person name="Karaoz U."/>
            <person name="Brodie E.L."/>
            <person name="Williams K.H."/>
            <person name="Hubbard S.S."/>
            <person name="Banfield J.F."/>
        </authorList>
    </citation>
    <scope>NUCLEOTIDE SEQUENCE [LARGE SCALE GENOMIC DNA]</scope>
</reference>
<comment type="caution">
    <text evidence="2">The sequence shown here is derived from an EMBL/GenBank/DDBJ whole genome shotgun (WGS) entry which is preliminary data.</text>
</comment>
<accession>A0A1G2QFQ6</accession>
<proteinExistence type="predicted"/>
<dbReference type="STRING" id="1802436.A2370_00305"/>
<name>A0A1G2QFQ6_9BACT</name>